<gene>
    <name evidence="3" type="ORF">NCTC13296_03683</name>
</gene>
<name>A0A379M3B5_9NOCA</name>
<keyword evidence="1" id="KW-0472">Membrane</keyword>
<dbReference type="SUPFAM" id="SSF48317">
    <property type="entry name" value="Acid phosphatase/Vanadium-dependent haloperoxidase"/>
    <property type="match status" value="1"/>
</dbReference>
<dbReference type="Gene3D" id="1.20.144.10">
    <property type="entry name" value="Phosphatidic acid phosphatase type 2/haloperoxidase"/>
    <property type="match status" value="2"/>
</dbReference>
<evidence type="ECO:0000259" key="2">
    <source>
        <dbReference type="SMART" id="SM00014"/>
    </source>
</evidence>
<evidence type="ECO:0000313" key="3">
    <source>
        <dbReference type="EMBL" id="SUE16790.1"/>
    </source>
</evidence>
<dbReference type="OrthoDB" id="5289372at2"/>
<dbReference type="EMBL" id="UGVI01000001">
    <property type="protein sequence ID" value="SUE16790.1"/>
    <property type="molecule type" value="Genomic_DNA"/>
</dbReference>
<dbReference type="CDD" id="cd03392">
    <property type="entry name" value="PAP2_like_2"/>
    <property type="match status" value="1"/>
</dbReference>
<dbReference type="Proteomes" id="UP000254569">
    <property type="component" value="Unassembled WGS sequence"/>
</dbReference>
<dbReference type="AlphaFoldDB" id="A0A379M3B5"/>
<evidence type="ECO:0000313" key="4">
    <source>
        <dbReference type="Proteomes" id="UP000254569"/>
    </source>
</evidence>
<protein>
    <submittedName>
        <fullName evidence="3">Phosphoesterase</fullName>
    </submittedName>
</protein>
<proteinExistence type="predicted"/>
<dbReference type="SMART" id="SM00014">
    <property type="entry name" value="acidPPc"/>
    <property type="match status" value="1"/>
</dbReference>
<reference evidence="3 4" key="1">
    <citation type="submission" date="2018-06" db="EMBL/GenBank/DDBJ databases">
        <authorList>
            <consortium name="Pathogen Informatics"/>
            <person name="Doyle S."/>
        </authorList>
    </citation>
    <scope>NUCLEOTIDE SEQUENCE [LARGE SCALE GENOMIC DNA]</scope>
    <source>
        <strain evidence="3 4">NCTC13296</strain>
    </source>
</reference>
<feature type="transmembrane region" description="Helical" evidence="1">
    <location>
        <begin position="154"/>
        <end position="173"/>
    </location>
</feature>
<dbReference type="Pfam" id="PF01569">
    <property type="entry name" value="PAP2"/>
    <property type="match status" value="1"/>
</dbReference>
<feature type="transmembrane region" description="Helical" evidence="1">
    <location>
        <begin position="96"/>
        <end position="115"/>
    </location>
</feature>
<keyword evidence="4" id="KW-1185">Reference proteome</keyword>
<dbReference type="PANTHER" id="PTHR14969">
    <property type="entry name" value="SPHINGOSINE-1-PHOSPHATE PHOSPHOHYDROLASE"/>
    <property type="match status" value="1"/>
</dbReference>
<dbReference type="PANTHER" id="PTHR14969:SF13">
    <property type="entry name" value="AT30094P"/>
    <property type="match status" value="1"/>
</dbReference>
<keyword evidence="1" id="KW-1133">Transmembrane helix</keyword>
<accession>A0A379M3B5</accession>
<dbReference type="InterPro" id="IPR036938">
    <property type="entry name" value="PAP2/HPO_sf"/>
</dbReference>
<feature type="transmembrane region" description="Helical" evidence="1">
    <location>
        <begin position="25"/>
        <end position="47"/>
    </location>
</feature>
<organism evidence="3 4">
    <name type="scientific">Rhodococcus gordoniae</name>
    <dbReference type="NCBI Taxonomy" id="223392"/>
    <lineage>
        <taxon>Bacteria</taxon>
        <taxon>Bacillati</taxon>
        <taxon>Actinomycetota</taxon>
        <taxon>Actinomycetes</taxon>
        <taxon>Mycobacteriales</taxon>
        <taxon>Nocardiaceae</taxon>
        <taxon>Rhodococcus</taxon>
    </lineage>
</organism>
<feature type="transmembrane region" description="Helical" evidence="1">
    <location>
        <begin position="54"/>
        <end position="76"/>
    </location>
</feature>
<feature type="domain" description="Phosphatidic acid phosphatase type 2/haloperoxidase" evidence="2">
    <location>
        <begin position="52"/>
        <end position="169"/>
    </location>
</feature>
<sequence>MTIDVAVLDWMVSIREPVLTTTVTVLTHTGGGIATSLIATVTTLLLVRADRLRDAVFVAGAVLTGWPVMSLLKHLFGRVRPPEPERLVVLHTESFPSGHAMTSAVLATVLVAVVVRTWPRGDRRRTVATAALATYTLAIGFSRVYLAAHWFTDVVAGWIFGITWAVLWVWLITRVRIRR</sequence>
<feature type="transmembrane region" description="Helical" evidence="1">
    <location>
        <begin position="127"/>
        <end position="148"/>
    </location>
</feature>
<dbReference type="RefSeq" id="WP_064064774.1">
    <property type="nucleotide sequence ID" value="NZ_CP101467.1"/>
</dbReference>
<dbReference type="InterPro" id="IPR000326">
    <property type="entry name" value="PAP2/HPO"/>
</dbReference>
<evidence type="ECO:0000256" key="1">
    <source>
        <dbReference type="SAM" id="Phobius"/>
    </source>
</evidence>
<keyword evidence="1" id="KW-0812">Transmembrane</keyword>